<dbReference type="InterPro" id="IPR015424">
    <property type="entry name" value="PyrdxlP-dep_Trfase"/>
</dbReference>
<dbReference type="Gene3D" id="3.90.1150.10">
    <property type="entry name" value="Aspartate Aminotransferase, domain 1"/>
    <property type="match status" value="1"/>
</dbReference>
<dbReference type="Proteomes" id="UP001436297">
    <property type="component" value="Chromosome"/>
</dbReference>
<evidence type="ECO:0000256" key="5">
    <source>
        <dbReference type="ARBA" id="ARBA00022898"/>
    </source>
</evidence>
<keyword evidence="5" id="KW-0663">Pyridoxal phosphate</keyword>
<keyword evidence="3 7" id="KW-0032">Aminotransferase</keyword>
<dbReference type="InterPro" id="IPR050596">
    <property type="entry name" value="AspAT/PAT-like"/>
</dbReference>
<evidence type="ECO:0000259" key="6">
    <source>
        <dbReference type="Pfam" id="PF00155"/>
    </source>
</evidence>
<dbReference type="PANTHER" id="PTHR46383">
    <property type="entry name" value="ASPARTATE AMINOTRANSFERASE"/>
    <property type="match status" value="1"/>
</dbReference>
<organism evidence="7 8">
    <name type="scientific">Staphylococcus hsinchuensis</name>
    <dbReference type="NCBI Taxonomy" id="3051183"/>
    <lineage>
        <taxon>Bacteria</taxon>
        <taxon>Bacillati</taxon>
        <taxon>Bacillota</taxon>
        <taxon>Bacilli</taxon>
        <taxon>Bacillales</taxon>
        <taxon>Staphylococcaceae</taxon>
        <taxon>Staphylococcus</taxon>
    </lineage>
</organism>
<keyword evidence="8" id="KW-1185">Reference proteome</keyword>
<dbReference type="CDD" id="cd00609">
    <property type="entry name" value="AAT_like"/>
    <property type="match status" value="1"/>
</dbReference>
<accession>A0ABZ3EDT3</accession>
<dbReference type="GO" id="GO:0008483">
    <property type="term" value="F:transaminase activity"/>
    <property type="evidence" value="ECO:0007669"/>
    <property type="project" value="UniProtKB-KW"/>
</dbReference>
<dbReference type="Pfam" id="PF00155">
    <property type="entry name" value="Aminotran_1_2"/>
    <property type="match status" value="1"/>
</dbReference>
<dbReference type="InterPro" id="IPR004839">
    <property type="entry name" value="Aminotransferase_I/II_large"/>
</dbReference>
<reference evidence="7 8" key="1">
    <citation type="journal article" date="2024" name="Pathogens">
        <title>Staphylococcus hsinchuensis sp. nov., Isolated from Soymilk.</title>
        <authorList>
            <person name="Wang Y.T."/>
            <person name="Lin Y.C."/>
            <person name="Hsieh Y.H."/>
            <person name="Lin Y.T."/>
            <person name="Hamada M."/>
            <person name="Chen C.C."/>
            <person name="Liou J.S."/>
            <person name="Lee A.Y."/>
            <person name="Zhang W.L."/>
            <person name="Chen Y.T."/>
            <person name="Huang C.H."/>
        </authorList>
    </citation>
    <scope>NUCLEOTIDE SEQUENCE [LARGE SCALE GENOMIC DNA]</scope>
    <source>
        <strain evidence="7 8">H164</strain>
    </source>
</reference>
<dbReference type="EMBL" id="CP128355">
    <property type="protein sequence ID" value="XAF70514.1"/>
    <property type="molecule type" value="Genomic_DNA"/>
</dbReference>
<dbReference type="PANTHER" id="PTHR46383:SF1">
    <property type="entry name" value="ASPARTATE AMINOTRANSFERASE"/>
    <property type="match status" value="1"/>
</dbReference>
<feature type="domain" description="Aminotransferase class I/classII large" evidence="6">
    <location>
        <begin position="73"/>
        <end position="418"/>
    </location>
</feature>
<sequence>MNPLALDLNEKLSKSNPNVADMLSDLGKLIYYPKGILSQSAEAKSTKYNATIGMATYSDRKMYADTLNDVFHHLEPDEIFPYAPPQGLESLRDLWQQKMLKENPDLKKEDFSRPIATNALTHGLSIVGDMFADSGDTLLLPTHNWGNYKLVYSTRHSVDIETYNIFDESGNFTTDGLVKHLENYEKDKVILILNYPNNPTGYTPNKEEVKVMVEAIQSLAERGTNVIAIVDDAYYGLFYEDVYTQSLFTALTNLQQENLLPIRLDGATKEFFAWGLRVGFITFGVNDETTKQVLEAKVKGLIRSNISSGPMPSQSAVKYVLEHPETFEKEIQHNIDTLQARYEVTKSVVYDEKYKKFWQPYDFNSGYFMAVKVQDVKPEELREHLIEHYSIGIIALNATDIRIAFSCIEKDDIPYVFDMIAKAIEDLQAKSE</sequence>
<keyword evidence="4" id="KW-0808">Transferase</keyword>
<proteinExistence type="inferred from homology"/>
<dbReference type="RefSeq" id="WP_251518373.1">
    <property type="nucleotide sequence ID" value="NZ_CP128355.1"/>
</dbReference>
<evidence type="ECO:0000313" key="7">
    <source>
        <dbReference type="EMBL" id="XAF70514.1"/>
    </source>
</evidence>
<dbReference type="InterPro" id="IPR015421">
    <property type="entry name" value="PyrdxlP-dep_Trfase_major"/>
</dbReference>
<evidence type="ECO:0000256" key="2">
    <source>
        <dbReference type="ARBA" id="ARBA00007441"/>
    </source>
</evidence>
<comment type="cofactor">
    <cofactor evidence="1">
        <name>pyridoxal 5'-phosphate</name>
        <dbReference type="ChEBI" id="CHEBI:597326"/>
    </cofactor>
</comment>
<evidence type="ECO:0000256" key="4">
    <source>
        <dbReference type="ARBA" id="ARBA00022679"/>
    </source>
</evidence>
<evidence type="ECO:0000313" key="8">
    <source>
        <dbReference type="Proteomes" id="UP001436297"/>
    </source>
</evidence>
<comment type="similarity">
    <text evidence="2">Belongs to the class-I pyridoxal-phosphate-dependent aminotransferase family.</text>
</comment>
<dbReference type="Gene3D" id="3.40.640.10">
    <property type="entry name" value="Type I PLP-dependent aspartate aminotransferase-like (Major domain)"/>
    <property type="match status" value="1"/>
</dbReference>
<name>A0ABZ3EDT3_9STAP</name>
<protein>
    <submittedName>
        <fullName evidence="7">Aminotransferase class I/II-fold pyridoxal phosphate-dependent enzyme</fullName>
    </submittedName>
</protein>
<dbReference type="SUPFAM" id="SSF53383">
    <property type="entry name" value="PLP-dependent transferases"/>
    <property type="match status" value="1"/>
</dbReference>
<dbReference type="InterPro" id="IPR015422">
    <property type="entry name" value="PyrdxlP-dep_Trfase_small"/>
</dbReference>
<evidence type="ECO:0000256" key="1">
    <source>
        <dbReference type="ARBA" id="ARBA00001933"/>
    </source>
</evidence>
<gene>
    <name evidence="7" type="ORF">QQM35_10825</name>
</gene>
<dbReference type="NCBIfam" id="NF006388">
    <property type="entry name" value="PRK08637.1"/>
    <property type="match status" value="1"/>
</dbReference>
<evidence type="ECO:0000256" key="3">
    <source>
        <dbReference type="ARBA" id="ARBA00022576"/>
    </source>
</evidence>